<evidence type="ECO:0000256" key="4">
    <source>
        <dbReference type="ARBA" id="ARBA00022833"/>
    </source>
</evidence>
<sequence length="315" mass="35556">MTKKDSPKRNQKEDVIDTYFLKGKEQIEAYSSLEIDILAIVVQVLPLKMVKSETTAVRQIVLVDRDLIPIMLSTWEQFATNEYETISTLQHTRPVILARRIKVSSYNGLSLSTRASTSLLINPNIPEALTLHSWSLENVQLLEDLKDKGPTATSTSPQKIMNISEMLASTNLNEVCDIQASISTVNPTQNFWYMACSNCKRTISREYGNLISCSHCLKQNPTAEPRCIIKVKLSDSTESISATLFGENAEKVFSHTAIEIMELCNEENVEAIEAYSKECEGKKFIFRVKSHHYAHDSEVQQTFNVISVFDIPIEI</sequence>
<keyword evidence="5" id="KW-0238">DNA-binding</keyword>
<dbReference type="Gene3D" id="2.40.50.140">
    <property type="entry name" value="Nucleic acid-binding proteins"/>
    <property type="match status" value="2"/>
</dbReference>
<protein>
    <recommendedName>
        <fullName evidence="10">Replication factor A C-terminal domain-containing protein</fullName>
    </recommendedName>
</protein>
<keyword evidence="2" id="KW-0479">Metal-binding</keyword>
<dbReference type="InterPro" id="IPR013955">
    <property type="entry name" value="Rep_factor-A_C"/>
</dbReference>
<keyword evidence="3" id="KW-0863">Zinc-finger</keyword>
<keyword evidence="4" id="KW-0862">Zinc</keyword>
<accession>A0A834YP55</accession>
<dbReference type="EMBL" id="JABCRI010000017">
    <property type="protein sequence ID" value="KAF8391715.1"/>
    <property type="molecule type" value="Genomic_DNA"/>
</dbReference>
<organism evidence="8 9">
    <name type="scientific">Tetracentron sinense</name>
    <name type="common">Spur-leaf</name>
    <dbReference type="NCBI Taxonomy" id="13715"/>
    <lineage>
        <taxon>Eukaryota</taxon>
        <taxon>Viridiplantae</taxon>
        <taxon>Streptophyta</taxon>
        <taxon>Embryophyta</taxon>
        <taxon>Tracheophyta</taxon>
        <taxon>Spermatophyta</taxon>
        <taxon>Magnoliopsida</taxon>
        <taxon>Trochodendrales</taxon>
        <taxon>Trochodendraceae</taxon>
        <taxon>Tetracentron</taxon>
    </lineage>
</organism>
<comment type="similarity">
    <text evidence="1">Belongs to the replication factor A protein 1 family.</text>
</comment>
<dbReference type="PANTHER" id="PTHR47165">
    <property type="entry name" value="OS03G0429900 PROTEIN"/>
    <property type="match status" value="1"/>
</dbReference>
<dbReference type="Pfam" id="PF16900">
    <property type="entry name" value="REPA_OB_2"/>
    <property type="match status" value="1"/>
</dbReference>
<dbReference type="InterPro" id="IPR047192">
    <property type="entry name" value="Euk_RPA1_DBD_C"/>
</dbReference>
<dbReference type="CDD" id="cd04476">
    <property type="entry name" value="RPA1_DBD_C"/>
    <property type="match status" value="1"/>
</dbReference>
<dbReference type="SUPFAM" id="SSF50249">
    <property type="entry name" value="Nucleic acid-binding proteins"/>
    <property type="match status" value="2"/>
</dbReference>
<dbReference type="InterPro" id="IPR012340">
    <property type="entry name" value="NA-bd_OB-fold"/>
</dbReference>
<evidence type="ECO:0000256" key="1">
    <source>
        <dbReference type="ARBA" id="ARBA00005690"/>
    </source>
</evidence>
<dbReference type="OrthoDB" id="1740937at2759"/>
<dbReference type="InterPro" id="IPR031657">
    <property type="entry name" value="REPA_OB_2"/>
</dbReference>
<dbReference type="Pfam" id="PF08646">
    <property type="entry name" value="Rep_fac-A_C"/>
    <property type="match status" value="1"/>
</dbReference>
<feature type="domain" description="Replication protein A OB" evidence="7">
    <location>
        <begin position="34"/>
        <end position="122"/>
    </location>
</feature>
<dbReference type="OMA" id="HNDESRI"/>
<evidence type="ECO:0000259" key="6">
    <source>
        <dbReference type="Pfam" id="PF08646"/>
    </source>
</evidence>
<keyword evidence="9" id="KW-1185">Reference proteome</keyword>
<dbReference type="GO" id="GO:0003677">
    <property type="term" value="F:DNA binding"/>
    <property type="evidence" value="ECO:0007669"/>
    <property type="project" value="UniProtKB-KW"/>
</dbReference>
<proteinExistence type="inferred from homology"/>
<reference evidence="8 9" key="1">
    <citation type="submission" date="2020-04" db="EMBL/GenBank/DDBJ databases">
        <title>Plant Genome Project.</title>
        <authorList>
            <person name="Zhang R.-G."/>
        </authorList>
    </citation>
    <scope>NUCLEOTIDE SEQUENCE [LARGE SCALE GENOMIC DNA]</scope>
    <source>
        <strain evidence="8">YNK0</strain>
        <tissue evidence="8">Leaf</tissue>
    </source>
</reference>
<evidence type="ECO:0008006" key="10">
    <source>
        <dbReference type="Google" id="ProtNLM"/>
    </source>
</evidence>
<dbReference type="Proteomes" id="UP000655225">
    <property type="component" value="Unassembled WGS sequence"/>
</dbReference>
<evidence type="ECO:0000256" key="5">
    <source>
        <dbReference type="ARBA" id="ARBA00023125"/>
    </source>
</evidence>
<name>A0A834YP55_TETSI</name>
<dbReference type="PANTHER" id="PTHR47165:SF4">
    <property type="entry name" value="OS03G0429900 PROTEIN"/>
    <property type="match status" value="1"/>
</dbReference>
<evidence type="ECO:0000313" key="8">
    <source>
        <dbReference type="EMBL" id="KAF8391715.1"/>
    </source>
</evidence>
<dbReference type="AlphaFoldDB" id="A0A834YP55"/>
<evidence type="ECO:0000259" key="7">
    <source>
        <dbReference type="Pfam" id="PF16900"/>
    </source>
</evidence>
<gene>
    <name evidence="8" type="ORF">HHK36_024024</name>
</gene>
<feature type="domain" description="Replication factor A C-terminal" evidence="6">
    <location>
        <begin position="177"/>
        <end position="310"/>
    </location>
</feature>
<evidence type="ECO:0000256" key="2">
    <source>
        <dbReference type="ARBA" id="ARBA00022723"/>
    </source>
</evidence>
<comment type="caution">
    <text evidence="8">The sequence shown here is derived from an EMBL/GenBank/DDBJ whole genome shotgun (WGS) entry which is preliminary data.</text>
</comment>
<dbReference type="GO" id="GO:0008270">
    <property type="term" value="F:zinc ion binding"/>
    <property type="evidence" value="ECO:0007669"/>
    <property type="project" value="UniProtKB-KW"/>
</dbReference>
<evidence type="ECO:0000256" key="3">
    <source>
        <dbReference type="ARBA" id="ARBA00022771"/>
    </source>
</evidence>
<evidence type="ECO:0000313" key="9">
    <source>
        <dbReference type="Proteomes" id="UP000655225"/>
    </source>
</evidence>